<organism evidence="1 2">
    <name type="scientific">Meiothermus luteus</name>
    <dbReference type="NCBI Taxonomy" id="2026184"/>
    <lineage>
        <taxon>Bacteria</taxon>
        <taxon>Thermotogati</taxon>
        <taxon>Deinococcota</taxon>
        <taxon>Deinococci</taxon>
        <taxon>Thermales</taxon>
        <taxon>Thermaceae</taxon>
        <taxon>Meiothermus</taxon>
    </lineage>
</organism>
<name>A0A399EQ47_9DEIN</name>
<reference evidence="1 2" key="1">
    <citation type="submission" date="2018-08" db="EMBL/GenBank/DDBJ databases">
        <title>Meiothermus luteus KCTC 52599 genome sequencing project.</title>
        <authorList>
            <person name="Da Costa M.S."/>
            <person name="Albuquerque L."/>
            <person name="Raposo P."/>
            <person name="Froufe H.J.C."/>
            <person name="Barroso C.S."/>
            <person name="Egas C."/>
        </authorList>
    </citation>
    <scope>NUCLEOTIDE SEQUENCE [LARGE SCALE GENOMIC DNA]</scope>
    <source>
        <strain evidence="1 2">KCTC 52599</strain>
    </source>
</reference>
<dbReference type="Proteomes" id="UP000265800">
    <property type="component" value="Unassembled WGS sequence"/>
</dbReference>
<evidence type="ECO:0000313" key="1">
    <source>
        <dbReference type="EMBL" id="RIH85159.1"/>
    </source>
</evidence>
<dbReference type="OrthoDB" id="26011at2"/>
<proteinExistence type="predicted"/>
<gene>
    <name evidence="1" type="ORF">Mlute_01668</name>
</gene>
<protein>
    <submittedName>
        <fullName evidence="1">Uncharacterized protein</fullName>
    </submittedName>
</protein>
<sequence>MSATTREYDELTYREARSRAIRQMADGYGEALVLKDEHGYWVLYYFYWSQEPPPAAKPHWMEGPVQDPSGFRPPYAVKTWMEENGYESFQNDLD</sequence>
<keyword evidence="2" id="KW-1185">Reference proteome</keyword>
<accession>A0A399EQ47</accession>
<dbReference type="EMBL" id="QWKZ01000049">
    <property type="protein sequence ID" value="RIH85159.1"/>
    <property type="molecule type" value="Genomic_DNA"/>
</dbReference>
<dbReference type="AlphaFoldDB" id="A0A399EQ47"/>
<dbReference type="RefSeq" id="WP_119360288.1">
    <property type="nucleotide sequence ID" value="NZ_QWKZ01000049.1"/>
</dbReference>
<evidence type="ECO:0000313" key="2">
    <source>
        <dbReference type="Proteomes" id="UP000265800"/>
    </source>
</evidence>
<comment type="caution">
    <text evidence="1">The sequence shown here is derived from an EMBL/GenBank/DDBJ whole genome shotgun (WGS) entry which is preliminary data.</text>
</comment>